<name>A0A316ADC2_9BACT</name>
<reference evidence="12 13" key="1">
    <citation type="submission" date="2018-03" db="EMBL/GenBank/DDBJ databases">
        <title>Genomic Encyclopedia of Archaeal and Bacterial Type Strains, Phase II (KMG-II): from individual species to whole genera.</title>
        <authorList>
            <person name="Goeker M."/>
        </authorList>
    </citation>
    <scope>NUCLEOTIDE SEQUENCE [LARGE SCALE GENOMIC DNA]</scope>
    <source>
        <strain evidence="12 13">DSM 100346</strain>
    </source>
</reference>
<evidence type="ECO:0000256" key="7">
    <source>
        <dbReference type="PIRSR" id="PIRSR600269-51"/>
    </source>
</evidence>
<feature type="active site" description="Proton acceptor" evidence="6">
    <location>
        <position position="329"/>
    </location>
</feature>
<dbReference type="InterPro" id="IPR036460">
    <property type="entry name" value="Cu_amine_oxidase_C_sf"/>
</dbReference>
<dbReference type="PANTHER" id="PTHR10638:SF41">
    <property type="entry name" value="AMINE OXIDASE"/>
    <property type="match status" value="1"/>
</dbReference>
<keyword evidence="9" id="KW-0732">Signal</keyword>
<comment type="caution">
    <text evidence="12">The sequence shown here is derived from an EMBL/GenBank/DDBJ whole genome shotgun (WGS) entry which is preliminary data.</text>
</comment>
<comment type="cofactor">
    <cofactor evidence="8">
        <name>Cu cation</name>
        <dbReference type="ChEBI" id="CHEBI:23378"/>
    </cofactor>
    <text evidence="8">Contains 1 topaquinone per subunit.</text>
</comment>
<evidence type="ECO:0000259" key="10">
    <source>
        <dbReference type="Pfam" id="PF01179"/>
    </source>
</evidence>
<evidence type="ECO:0000256" key="2">
    <source>
        <dbReference type="ARBA" id="ARBA00022723"/>
    </source>
</evidence>
<dbReference type="GO" id="GO:0048038">
    <property type="term" value="F:quinone binding"/>
    <property type="evidence" value="ECO:0007669"/>
    <property type="project" value="InterPro"/>
</dbReference>
<protein>
    <recommendedName>
        <fullName evidence="8">Amine oxidase</fullName>
        <ecNumber evidence="8">1.4.3.-</ecNumber>
    </recommendedName>
</protein>
<dbReference type="Pfam" id="PF02727">
    <property type="entry name" value="Cu_amine_oxidN2"/>
    <property type="match status" value="1"/>
</dbReference>
<dbReference type="GO" id="GO:0009308">
    <property type="term" value="P:amine metabolic process"/>
    <property type="evidence" value="ECO:0007669"/>
    <property type="project" value="UniProtKB-UniRule"/>
</dbReference>
<dbReference type="EC" id="1.4.3.-" evidence="8"/>
<dbReference type="InterPro" id="IPR015800">
    <property type="entry name" value="Cu_amine_oxidase_N2"/>
</dbReference>
<keyword evidence="3 6" id="KW-0801">TPQ</keyword>
<dbReference type="AlphaFoldDB" id="A0A316ADC2"/>
<evidence type="ECO:0000256" key="6">
    <source>
        <dbReference type="PIRSR" id="PIRSR600269-50"/>
    </source>
</evidence>
<dbReference type="InterPro" id="IPR000269">
    <property type="entry name" value="Cu_amine_oxidase"/>
</dbReference>
<feature type="active site" description="Schiff-base intermediate with substrate; via topaquinone" evidence="6">
    <location>
        <position position="408"/>
    </location>
</feature>
<dbReference type="Proteomes" id="UP000245880">
    <property type="component" value="Unassembled WGS sequence"/>
</dbReference>
<evidence type="ECO:0000256" key="4">
    <source>
        <dbReference type="ARBA" id="ARBA00023002"/>
    </source>
</evidence>
<feature type="modified residue" description="2',4',5'-topaquinone" evidence="7">
    <location>
        <position position="408"/>
    </location>
</feature>
<proteinExistence type="inferred from homology"/>
<keyword evidence="2 8" id="KW-0479">Metal-binding</keyword>
<dbReference type="SUPFAM" id="SSF49998">
    <property type="entry name" value="Amine oxidase catalytic domain"/>
    <property type="match status" value="1"/>
</dbReference>
<dbReference type="Gene3D" id="3.10.450.40">
    <property type="match status" value="2"/>
</dbReference>
<keyword evidence="13" id="KW-1185">Reference proteome</keyword>
<evidence type="ECO:0000259" key="11">
    <source>
        <dbReference type="Pfam" id="PF02727"/>
    </source>
</evidence>
<dbReference type="GO" id="GO:0008131">
    <property type="term" value="F:primary methylamine oxidase activity"/>
    <property type="evidence" value="ECO:0007669"/>
    <property type="project" value="InterPro"/>
</dbReference>
<evidence type="ECO:0000313" key="12">
    <source>
        <dbReference type="EMBL" id="PWJ55248.1"/>
    </source>
</evidence>
<feature type="domain" description="Copper amine oxidase N2-terminal" evidence="11">
    <location>
        <begin position="41"/>
        <end position="102"/>
    </location>
</feature>
<organism evidence="12 13">
    <name type="scientific">Dyadobacter jejuensis</name>
    <dbReference type="NCBI Taxonomy" id="1082580"/>
    <lineage>
        <taxon>Bacteria</taxon>
        <taxon>Pseudomonadati</taxon>
        <taxon>Bacteroidota</taxon>
        <taxon>Cytophagia</taxon>
        <taxon>Cytophagales</taxon>
        <taxon>Spirosomataceae</taxon>
        <taxon>Dyadobacter</taxon>
    </lineage>
</organism>
<accession>A0A316ADC2</accession>
<dbReference type="RefSeq" id="WP_158281299.1">
    <property type="nucleotide sequence ID" value="NZ_QGDT01000014.1"/>
</dbReference>
<dbReference type="GO" id="GO:0005507">
    <property type="term" value="F:copper ion binding"/>
    <property type="evidence" value="ECO:0007669"/>
    <property type="project" value="InterPro"/>
</dbReference>
<sequence length="704" mass="78575">MNKLRLIVSVLALIGSTVFFSQCETSTASGDSSASDPRYAHPLDPLDSIEIKMVKEILLGEKLFGKDRYFSFISLAEPPKAEVLAYESGKGFRREALASVYDFPKNLLLEIKVDLNGKQVLKIDTMVGQQPVGLLGFKADSIVLSQIMPANKEWVAALEKRGISLDSISYRTNTAGDMGIGPKEHREEVVSATYKNKSLRNLGITGLAAFVDLTDRKVLKVVDDGVGFDTPMNINYFKEDSAISTTPDTKPIEIQQPEGVTYEIKGHEVIWNNWKFRYGISAREGLIIYQASFLDNGEWRSVMYRGSMPEMVVNYGSPDLKTASNNFFDVGVYRLGQSRARPMVPGSDVPANATFLSTVIQNDTGKVAPFERAAAIYEELDGPLWRHNKVSVPATNLAIKYFTTIGNYDYGFKWVFKQDGNIDIVTELNGIVQIRGVHRTNDLPGSQDETYQGSYFGTLVSEHVEAVNHQHFFVFRLDMDVDGPINTAGEMNTIAVPSGPSNPYNNSMVTQMVDFKTEKEAQRSISAGTARHWKFMNHAKTDIFGHHSSYMLMPSAGVKPLVNEKASLLRRAGFLKNHMWVTPLNENEIYPAGKYPASNMQDAGLPTWTAQDRDIEDKDIVLWYVAGITHIVRPEEWPIMAPHYIKFTLMPYGFFDQNPTVKMPDLKEDKLAAKKDALSRAFELAAINNLPVCVTPLPTTKTKN</sequence>
<dbReference type="PROSITE" id="PS01164">
    <property type="entry name" value="COPPER_AMINE_OXID_1"/>
    <property type="match status" value="1"/>
</dbReference>
<comment type="PTM">
    <text evidence="7 8">Topaquinone (TPQ) is generated by copper-dependent autoxidation of a specific tyrosyl residue.</text>
</comment>
<evidence type="ECO:0000256" key="1">
    <source>
        <dbReference type="ARBA" id="ARBA00007983"/>
    </source>
</evidence>
<dbReference type="InterPro" id="IPR049948">
    <property type="entry name" value="Cu_Am_ox_TPQ-bd"/>
</dbReference>
<keyword evidence="5 8" id="KW-0186">Copper</keyword>
<dbReference type="PANTHER" id="PTHR10638">
    <property type="entry name" value="COPPER AMINE OXIDASE"/>
    <property type="match status" value="1"/>
</dbReference>
<dbReference type="Gene3D" id="2.70.98.20">
    <property type="entry name" value="Copper amine oxidase, catalytic domain"/>
    <property type="match status" value="1"/>
</dbReference>
<dbReference type="SUPFAM" id="SSF54416">
    <property type="entry name" value="Amine oxidase N-terminal region"/>
    <property type="match status" value="2"/>
</dbReference>
<feature type="chain" id="PRO_5016277841" description="Amine oxidase" evidence="9">
    <location>
        <begin position="22"/>
        <end position="704"/>
    </location>
</feature>
<dbReference type="Pfam" id="PF01179">
    <property type="entry name" value="Cu_amine_oxid"/>
    <property type="match status" value="1"/>
</dbReference>
<dbReference type="InterPro" id="IPR015798">
    <property type="entry name" value="Cu_amine_oxidase_C"/>
</dbReference>
<dbReference type="InterPro" id="IPR016182">
    <property type="entry name" value="Cu_amine_oxidase_N-reg"/>
</dbReference>
<feature type="domain" description="Copper amine oxidase catalytic" evidence="10">
    <location>
        <begin position="252"/>
        <end position="660"/>
    </location>
</feature>
<keyword evidence="4 8" id="KW-0560">Oxidoreductase</keyword>
<gene>
    <name evidence="12" type="ORF">CLV98_11416</name>
</gene>
<dbReference type="EMBL" id="QGDT01000014">
    <property type="protein sequence ID" value="PWJ55248.1"/>
    <property type="molecule type" value="Genomic_DNA"/>
</dbReference>
<feature type="signal peptide" evidence="9">
    <location>
        <begin position="1"/>
        <end position="21"/>
    </location>
</feature>
<evidence type="ECO:0000313" key="13">
    <source>
        <dbReference type="Proteomes" id="UP000245880"/>
    </source>
</evidence>
<dbReference type="OrthoDB" id="9772590at2"/>
<evidence type="ECO:0000256" key="5">
    <source>
        <dbReference type="ARBA" id="ARBA00023008"/>
    </source>
</evidence>
<evidence type="ECO:0000256" key="9">
    <source>
        <dbReference type="SAM" id="SignalP"/>
    </source>
</evidence>
<evidence type="ECO:0000256" key="8">
    <source>
        <dbReference type="RuleBase" id="RU000672"/>
    </source>
</evidence>
<evidence type="ECO:0000256" key="3">
    <source>
        <dbReference type="ARBA" id="ARBA00022772"/>
    </source>
</evidence>
<comment type="similarity">
    <text evidence="1 8">Belongs to the copper/topaquinone oxidase family.</text>
</comment>